<dbReference type="SUPFAM" id="SSF89733">
    <property type="entry name" value="L-sulfolactate dehydrogenase-like"/>
    <property type="match status" value="1"/>
</dbReference>
<dbReference type="GO" id="GO:0016491">
    <property type="term" value="F:oxidoreductase activity"/>
    <property type="evidence" value="ECO:0007669"/>
    <property type="project" value="UniProtKB-KW"/>
</dbReference>
<evidence type="ECO:0000256" key="1">
    <source>
        <dbReference type="ARBA" id="ARBA00006056"/>
    </source>
</evidence>
<dbReference type="Gene3D" id="1.10.1530.10">
    <property type="match status" value="1"/>
</dbReference>
<protein>
    <submittedName>
        <fullName evidence="4">Sulfolactate dehydrogenase</fullName>
    </submittedName>
</protein>
<accession>A0A154WEW8</accession>
<dbReference type="InterPro" id="IPR043143">
    <property type="entry name" value="Mal/L-sulf/L-lact_DH-like_NADP"/>
</dbReference>
<dbReference type="GO" id="GO:0006284">
    <property type="term" value="P:base-excision repair"/>
    <property type="evidence" value="ECO:0007669"/>
    <property type="project" value="InterPro"/>
</dbReference>
<dbReference type="EMBL" id="LPXN01000060">
    <property type="protein sequence ID" value="KZD12036.1"/>
    <property type="molecule type" value="Genomic_DNA"/>
</dbReference>
<dbReference type="Pfam" id="PF02615">
    <property type="entry name" value="Ldh_2"/>
    <property type="match status" value="1"/>
</dbReference>
<evidence type="ECO:0000259" key="3">
    <source>
        <dbReference type="PROSITE" id="PS51068"/>
    </source>
</evidence>
<dbReference type="Proteomes" id="UP000076400">
    <property type="component" value="Unassembled WGS sequence"/>
</dbReference>
<organism evidence="4 5">
    <name type="scientific">Oceanibaculum pacificum</name>
    <dbReference type="NCBI Taxonomy" id="580166"/>
    <lineage>
        <taxon>Bacteria</taxon>
        <taxon>Pseudomonadati</taxon>
        <taxon>Pseudomonadota</taxon>
        <taxon>Alphaproteobacteria</taxon>
        <taxon>Rhodospirillales</taxon>
        <taxon>Oceanibaculaceae</taxon>
        <taxon>Oceanibaculum</taxon>
    </lineage>
</organism>
<dbReference type="PANTHER" id="PTHR11091:SF0">
    <property type="entry name" value="MALATE DEHYDROGENASE"/>
    <property type="match status" value="1"/>
</dbReference>
<feature type="domain" description="Formamidopyrimidine-DNA glycosylase catalytic" evidence="3">
    <location>
        <begin position="179"/>
        <end position="278"/>
    </location>
</feature>
<dbReference type="InterPro" id="IPR012319">
    <property type="entry name" value="FPG_cat"/>
</dbReference>
<dbReference type="InterPro" id="IPR043144">
    <property type="entry name" value="Mal/L-sulf/L-lact_DH-like_ah"/>
</dbReference>
<reference evidence="4 5" key="1">
    <citation type="submission" date="2015-12" db="EMBL/GenBank/DDBJ databases">
        <title>Genome sequence of Oceanibaculum pacificum MCCC 1A02656.</title>
        <authorList>
            <person name="Lu L."/>
            <person name="Lai Q."/>
            <person name="Shao Z."/>
            <person name="Qian P."/>
        </authorList>
    </citation>
    <scope>NUCLEOTIDE SEQUENCE [LARGE SCALE GENOMIC DNA]</scope>
    <source>
        <strain evidence="4 5">MCCC 1A02656</strain>
    </source>
</reference>
<dbReference type="GO" id="GO:0008270">
    <property type="term" value="F:zinc ion binding"/>
    <property type="evidence" value="ECO:0007669"/>
    <property type="project" value="InterPro"/>
</dbReference>
<dbReference type="PANTHER" id="PTHR11091">
    <property type="entry name" value="OXIDOREDUCTASE-RELATED"/>
    <property type="match status" value="1"/>
</dbReference>
<dbReference type="STRING" id="580166.AUP43_17600"/>
<evidence type="ECO:0000256" key="2">
    <source>
        <dbReference type="ARBA" id="ARBA00023002"/>
    </source>
</evidence>
<keyword evidence="2" id="KW-0560">Oxidoreductase</keyword>
<dbReference type="RefSeq" id="WP_067553288.1">
    <property type="nucleotide sequence ID" value="NZ_LPXN01000060.1"/>
</dbReference>
<sequence length="337" mass="34554">MPTLVSLADLERLMRDAFANSKVAPDTAAIVAAALAKAEADGISSHGAARVPAYAEQALHGKADGFAVPTIERTAAATLRVDARTGFAFPAIRKGLDAAYDIIGETGIVALGIANSHHFGVAGHPVEEAAERGLMAIAFSNTPHAIAPWGGKIGLFGTNPVAYACPRPGKPPLVMDLSLSVAARGKVVLAAKEGKPIPEGWALDSDGNPTTDSKAALDGTMLPIGGPKGAALALMVELLCGALTGSHFGYEGTSFFEPTGAPPKVGHLILLIDPRRFGGGDTAARTEAMLQAILGQPGTRLPGERRLALRAKAQAEGVTLPDALHAEIARRAANNPA</sequence>
<dbReference type="InterPro" id="IPR036111">
    <property type="entry name" value="Mal/L-sulfo/L-lacto_DH-like_sf"/>
</dbReference>
<name>A0A154WEW8_9PROT</name>
<comment type="similarity">
    <text evidence="1">Belongs to the LDH2/MDH2 oxidoreductase family.</text>
</comment>
<dbReference type="AlphaFoldDB" id="A0A154WEW8"/>
<evidence type="ECO:0000313" key="4">
    <source>
        <dbReference type="EMBL" id="KZD12036.1"/>
    </source>
</evidence>
<comment type="caution">
    <text evidence="4">The sequence shown here is derived from an EMBL/GenBank/DDBJ whole genome shotgun (WGS) entry which is preliminary data.</text>
</comment>
<dbReference type="GO" id="GO:0019104">
    <property type="term" value="F:DNA N-glycosylase activity"/>
    <property type="evidence" value="ECO:0007669"/>
    <property type="project" value="InterPro"/>
</dbReference>
<dbReference type="PROSITE" id="PS51068">
    <property type="entry name" value="FPG_CAT"/>
    <property type="match status" value="1"/>
</dbReference>
<gene>
    <name evidence="4" type="ORF">AUP43_17600</name>
</gene>
<evidence type="ECO:0000313" key="5">
    <source>
        <dbReference type="Proteomes" id="UP000076400"/>
    </source>
</evidence>
<dbReference type="OrthoDB" id="9811519at2"/>
<dbReference type="GO" id="GO:0003906">
    <property type="term" value="F:DNA-(apurinic or apyrimidinic site) endonuclease activity"/>
    <property type="evidence" value="ECO:0007669"/>
    <property type="project" value="InterPro"/>
</dbReference>
<proteinExistence type="inferred from homology"/>
<keyword evidence="5" id="KW-1185">Reference proteome</keyword>
<dbReference type="InterPro" id="IPR003767">
    <property type="entry name" value="Malate/L-lactate_DH-like"/>
</dbReference>
<dbReference type="Gene3D" id="3.30.1370.60">
    <property type="entry name" value="Hypothetical oxidoreductase yiak, domain 2"/>
    <property type="match status" value="1"/>
</dbReference>